<gene>
    <name evidence="1" type="ordered locus">PERMA_1858</name>
</gene>
<name>C0QSH4_PERMH</name>
<accession>C0QSH4</accession>
<dbReference type="STRING" id="123214.PERMA_1858"/>
<dbReference type="RefSeq" id="WP_015899011.1">
    <property type="nucleotide sequence ID" value="NC_012440.1"/>
</dbReference>
<evidence type="ECO:0000313" key="1">
    <source>
        <dbReference type="EMBL" id="ACO04907.1"/>
    </source>
</evidence>
<dbReference type="AlphaFoldDB" id="C0QSH4"/>
<organism evidence="1 2">
    <name type="scientific">Persephonella marina (strain DSM 14350 / EX-H1)</name>
    <dbReference type="NCBI Taxonomy" id="123214"/>
    <lineage>
        <taxon>Bacteria</taxon>
        <taxon>Pseudomonadati</taxon>
        <taxon>Aquificota</taxon>
        <taxon>Aquificia</taxon>
        <taxon>Aquificales</taxon>
        <taxon>Hydrogenothermaceae</taxon>
        <taxon>Persephonella</taxon>
    </lineage>
</organism>
<sequence length="41" mass="4747">MRNIKVVDTNLILRCSLGDGKLVIIPVRTMKKTKIIYRKAF</sequence>
<dbReference type="PaxDb" id="123214-PERMA_1858"/>
<dbReference type="Proteomes" id="UP000001366">
    <property type="component" value="Chromosome"/>
</dbReference>
<dbReference type="KEGG" id="pmx:PERMA_1858"/>
<protein>
    <submittedName>
        <fullName evidence="1">Uncharacterized protein</fullName>
    </submittedName>
</protein>
<evidence type="ECO:0000313" key="2">
    <source>
        <dbReference type="Proteomes" id="UP000001366"/>
    </source>
</evidence>
<keyword evidence="2" id="KW-1185">Reference proteome</keyword>
<proteinExistence type="predicted"/>
<reference evidence="1 2" key="1">
    <citation type="journal article" date="2009" name="J. Bacteriol.">
        <title>Complete and draft genome sequences of six members of the Aquificales.</title>
        <authorList>
            <person name="Reysenbach A.L."/>
            <person name="Hamamura N."/>
            <person name="Podar M."/>
            <person name="Griffiths E."/>
            <person name="Ferreira S."/>
            <person name="Hochstein R."/>
            <person name="Heidelberg J."/>
            <person name="Johnson J."/>
            <person name="Mead D."/>
            <person name="Pohorille A."/>
            <person name="Sarmiento M."/>
            <person name="Schweighofer K."/>
            <person name="Seshadri R."/>
            <person name="Voytek M.A."/>
        </authorList>
    </citation>
    <scope>NUCLEOTIDE SEQUENCE [LARGE SCALE GENOMIC DNA]</scope>
    <source>
        <strain evidence="2">DSM 14350 / EX-H1</strain>
    </source>
</reference>
<dbReference type="HOGENOM" id="CLU_3274225_0_0_0"/>
<dbReference type="EMBL" id="CP001230">
    <property type="protein sequence ID" value="ACO04907.1"/>
    <property type="molecule type" value="Genomic_DNA"/>
</dbReference>